<evidence type="ECO:0000256" key="5">
    <source>
        <dbReference type="ARBA" id="ARBA00016385"/>
    </source>
</evidence>
<reference evidence="15" key="1">
    <citation type="submission" date="2023-04" db="EMBL/GenBank/DDBJ databases">
        <authorList>
            <consortium name="ELIXIR-Norway"/>
        </authorList>
    </citation>
    <scope>NUCLEOTIDE SEQUENCE [LARGE SCALE GENOMIC DNA]</scope>
</reference>
<keyword evidence="6" id="KW-0813">Transport</keyword>
<evidence type="ECO:0000313" key="16">
    <source>
        <dbReference type="Proteomes" id="UP001176941"/>
    </source>
</evidence>
<comment type="function">
    <text evidence="1">Accessory subunit of the mitochondrial membrane respiratory chain NADH dehydrogenase (Complex I), that is believed not to be involved in catalysis. Complex I functions in the transfer of electrons from NADH to the respiratory chain. The immediate electron acceptor for the enzyme is believed to be ubiquinone.</text>
</comment>
<dbReference type="Proteomes" id="UP001176941">
    <property type="component" value="Chromosome 16"/>
</dbReference>
<evidence type="ECO:0000256" key="9">
    <source>
        <dbReference type="ARBA" id="ARBA00022982"/>
    </source>
</evidence>
<dbReference type="InterPro" id="IPR006806">
    <property type="entry name" value="NDUFA5"/>
</dbReference>
<evidence type="ECO:0000256" key="1">
    <source>
        <dbReference type="ARBA" id="ARBA00003195"/>
    </source>
</evidence>
<organism evidence="15 16">
    <name type="scientific">Rangifer tarandus platyrhynchus</name>
    <name type="common">Svalbard reindeer</name>
    <dbReference type="NCBI Taxonomy" id="3082113"/>
    <lineage>
        <taxon>Eukaryota</taxon>
        <taxon>Metazoa</taxon>
        <taxon>Chordata</taxon>
        <taxon>Craniata</taxon>
        <taxon>Vertebrata</taxon>
        <taxon>Euteleostomi</taxon>
        <taxon>Mammalia</taxon>
        <taxon>Eutheria</taxon>
        <taxon>Laurasiatheria</taxon>
        <taxon>Artiodactyla</taxon>
        <taxon>Ruminantia</taxon>
        <taxon>Pecora</taxon>
        <taxon>Cervidae</taxon>
        <taxon>Odocoileinae</taxon>
        <taxon>Rangifer</taxon>
    </lineage>
</organism>
<proteinExistence type="inferred from homology"/>
<comment type="subcellular location">
    <subcellularLocation>
        <location evidence="2">Mitochondrion inner membrane</location>
        <topology evidence="2">Peripheral membrane protein</topology>
        <orientation evidence="2">Matrix side</orientation>
    </subcellularLocation>
</comment>
<evidence type="ECO:0000256" key="8">
    <source>
        <dbReference type="ARBA" id="ARBA00022792"/>
    </source>
</evidence>
<keyword evidence="11" id="KW-0472">Membrane</keyword>
<evidence type="ECO:0000256" key="12">
    <source>
        <dbReference type="ARBA" id="ARBA00030376"/>
    </source>
</evidence>
<protein>
    <recommendedName>
        <fullName evidence="5">NADH dehydrogenase [ubiquinone] 1 alpha subcomplex subunit 5</fullName>
    </recommendedName>
    <alternativeName>
        <fullName evidence="12">Complex I subunit B13</fullName>
    </alternativeName>
    <alternativeName>
        <fullName evidence="14">Complex I-13kD-B</fullName>
    </alternativeName>
    <alternativeName>
        <fullName evidence="13">NADH-ubiquinone oxidoreductase 13 kDa-B subunit</fullName>
    </alternativeName>
</protein>
<evidence type="ECO:0000256" key="11">
    <source>
        <dbReference type="ARBA" id="ARBA00023136"/>
    </source>
</evidence>
<keyword evidence="9" id="KW-0249">Electron transport</keyword>
<evidence type="ECO:0000256" key="3">
    <source>
        <dbReference type="ARBA" id="ARBA00010261"/>
    </source>
</evidence>
<evidence type="ECO:0000256" key="10">
    <source>
        <dbReference type="ARBA" id="ARBA00023128"/>
    </source>
</evidence>
<evidence type="ECO:0000256" key="4">
    <source>
        <dbReference type="ARBA" id="ARBA00011533"/>
    </source>
</evidence>
<sequence>MVGLLKITGLVELAVCDSLHESMVKAKPDVKTPEEQLQGGQIEEVILQAENKLSLGRKMVQWKPRESLAEEPPANQWKWLT</sequence>
<evidence type="ECO:0000256" key="7">
    <source>
        <dbReference type="ARBA" id="ARBA00022660"/>
    </source>
</evidence>
<evidence type="ECO:0000256" key="6">
    <source>
        <dbReference type="ARBA" id="ARBA00022448"/>
    </source>
</evidence>
<keyword evidence="7" id="KW-0679">Respiratory chain</keyword>
<comment type="similarity">
    <text evidence="3">Belongs to the complex I NDUFA5 subunit family.</text>
</comment>
<keyword evidence="16" id="KW-1185">Reference proteome</keyword>
<evidence type="ECO:0000313" key="15">
    <source>
        <dbReference type="EMBL" id="CAI9157781.1"/>
    </source>
</evidence>
<dbReference type="EMBL" id="OX459952">
    <property type="protein sequence ID" value="CAI9157781.1"/>
    <property type="molecule type" value="Genomic_DNA"/>
</dbReference>
<dbReference type="PANTHER" id="PTHR12653">
    <property type="entry name" value="NADH-UBIQUINONE OXIDOREDUCTASE 13 KD-B SUBUNIT"/>
    <property type="match status" value="1"/>
</dbReference>
<evidence type="ECO:0000256" key="13">
    <source>
        <dbReference type="ARBA" id="ARBA00032483"/>
    </source>
</evidence>
<accession>A0ABN8Y988</accession>
<keyword evidence="8" id="KW-0999">Mitochondrion inner membrane</keyword>
<comment type="subunit">
    <text evidence="4">Complex I is composed of 45 different subunits.</text>
</comment>
<dbReference type="PANTHER" id="PTHR12653:SF0">
    <property type="entry name" value="NADH DEHYDROGENASE [UBIQUINONE] 1 ALPHA SUBCOMPLEX SUBUNIT 5"/>
    <property type="match status" value="1"/>
</dbReference>
<name>A0ABN8Y988_RANTA</name>
<keyword evidence="10" id="KW-0496">Mitochondrion</keyword>
<evidence type="ECO:0000256" key="14">
    <source>
        <dbReference type="ARBA" id="ARBA00032775"/>
    </source>
</evidence>
<gene>
    <name evidence="15" type="ORF">MRATA1EN1_LOCUS6743</name>
</gene>
<evidence type="ECO:0000256" key="2">
    <source>
        <dbReference type="ARBA" id="ARBA00004443"/>
    </source>
</evidence>